<proteinExistence type="predicted"/>
<protein>
    <submittedName>
        <fullName evidence="2">Uncharacterized protein</fullName>
    </submittedName>
</protein>
<sequence length="39" mass="4140">MARPQARTASPMPNDGSCSTWGDPKTALPPQCPLTNNNL</sequence>
<keyword evidence="3" id="KW-1185">Reference proteome</keyword>
<evidence type="ECO:0000313" key="2">
    <source>
        <dbReference type="EMBL" id="AUB40417.1"/>
    </source>
</evidence>
<accession>A0A2K8SY94</accession>
<dbReference type="KEGG" id="nfl:COO91_06432"/>
<evidence type="ECO:0000313" key="3">
    <source>
        <dbReference type="Proteomes" id="UP000232003"/>
    </source>
</evidence>
<feature type="region of interest" description="Disordered" evidence="1">
    <location>
        <begin position="1"/>
        <end position="39"/>
    </location>
</feature>
<name>A0A2K8SY94_9NOSO</name>
<reference evidence="2 3" key="1">
    <citation type="submission" date="2017-11" db="EMBL/GenBank/DDBJ databases">
        <title>Complete genome of a free-living desiccation-tolerant cyanobacterium and its photosynthetic adaptation to extreme terrestrial habitat.</title>
        <authorList>
            <person name="Shang J."/>
        </authorList>
    </citation>
    <scope>NUCLEOTIDE SEQUENCE [LARGE SCALE GENOMIC DNA]</scope>
    <source>
        <strain evidence="2 3">CCNUN1</strain>
    </source>
</reference>
<dbReference type="Proteomes" id="UP000232003">
    <property type="component" value="Chromosome"/>
</dbReference>
<dbReference type="EMBL" id="CP024785">
    <property type="protein sequence ID" value="AUB40417.1"/>
    <property type="molecule type" value="Genomic_DNA"/>
</dbReference>
<gene>
    <name evidence="2" type="ORF">COO91_06432</name>
</gene>
<organism evidence="2 3">
    <name type="scientific">Nostoc flagelliforme CCNUN1</name>
    <dbReference type="NCBI Taxonomy" id="2038116"/>
    <lineage>
        <taxon>Bacteria</taxon>
        <taxon>Bacillati</taxon>
        <taxon>Cyanobacteriota</taxon>
        <taxon>Cyanophyceae</taxon>
        <taxon>Nostocales</taxon>
        <taxon>Nostocaceae</taxon>
        <taxon>Nostoc</taxon>
    </lineage>
</organism>
<dbReference type="AlphaFoldDB" id="A0A2K8SY94"/>
<evidence type="ECO:0000256" key="1">
    <source>
        <dbReference type="SAM" id="MobiDB-lite"/>
    </source>
</evidence>